<reference evidence="3" key="1">
    <citation type="journal article" date="2019" name="Int. J. Syst. Evol. Microbiol.">
        <title>The Global Catalogue of Microorganisms (GCM) 10K type strain sequencing project: providing services to taxonomists for standard genome sequencing and annotation.</title>
        <authorList>
            <consortium name="The Broad Institute Genomics Platform"/>
            <consortium name="The Broad Institute Genome Sequencing Center for Infectious Disease"/>
            <person name="Wu L."/>
            <person name="Ma J."/>
        </authorList>
    </citation>
    <scope>NUCLEOTIDE SEQUENCE [LARGE SCALE GENOMIC DNA]</scope>
    <source>
        <strain evidence="3">NBRC 110608</strain>
    </source>
</reference>
<protein>
    <submittedName>
        <fullName evidence="2">Uncharacterized protein</fullName>
    </submittedName>
</protein>
<evidence type="ECO:0000313" key="2">
    <source>
        <dbReference type="EMBL" id="BDZ56534.1"/>
    </source>
</evidence>
<sequence>MDTSTAEQQKRYSLMQVGVSAVIGLIALGAALVSRDSQLLFWVMVILAVVSLVEVVWHGWKYLQLRRESA</sequence>
<proteinExistence type="predicted"/>
<keyword evidence="1" id="KW-0812">Transmembrane</keyword>
<evidence type="ECO:0000256" key="1">
    <source>
        <dbReference type="SAM" id="Phobius"/>
    </source>
</evidence>
<evidence type="ECO:0000313" key="3">
    <source>
        <dbReference type="Proteomes" id="UP001321421"/>
    </source>
</evidence>
<accession>A0ABN6YGI5</accession>
<organism evidence="2 3">
    <name type="scientific">Barrientosiimonas endolithica</name>
    <dbReference type="NCBI Taxonomy" id="1535208"/>
    <lineage>
        <taxon>Bacteria</taxon>
        <taxon>Bacillati</taxon>
        <taxon>Actinomycetota</taxon>
        <taxon>Actinomycetes</taxon>
        <taxon>Micrococcales</taxon>
        <taxon>Dermacoccaceae</taxon>
        <taxon>Barrientosiimonas</taxon>
    </lineage>
</organism>
<name>A0ABN6YGI5_9MICO</name>
<feature type="transmembrane region" description="Helical" evidence="1">
    <location>
        <begin position="12"/>
        <end position="33"/>
    </location>
</feature>
<dbReference type="RefSeq" id="WP_289232048.1">
    <property type="nucleotide sequence ID" value="NZ_AP027735.1"/>
</dbReference>
<keyword evidence="1" id="KW-0472">Membrane</keyword>
<gene>
    <name evidence="2" type="ORF">GCM10025872_01910</name>
</gene>
<dbReference type="EMBL" id="AP027735">
    <property type="protein sequence ID" value="BDZ56534.1"/>
    <property type="molecule type" value="Genomic_DNA"/>
</dbReference>
<keyword evidence="3" id="KW-1185">Reference proteome</keyword>
<feature type="transmembrane region" description="Helical" evidence="1">
    <location>
        <begin position="39"/>
        <end position="57"/>
    </location>
</feature>
<keyword evidence="1" id="KW-1133">Transmembrane helix</keyword>
<dbReference type="Proteomes" id="UP001321421">
    <property type="component" value="Chromosome"/>
</dbReference>